<keyword evidence="3" id="KW-1185">Reference proteome</keyword>
<name>A0A0P6XJF6_9CHLR</name>
<keyword evidence="1" id="KW-0472">Membrane</keyword>
<proteinExistence type="predicted"/>
<dbReference type="EMBL" id="LGCL01000006">
    <property type="protein sequence ID" value="KPL80126.1"/>
    <property type="molecule type" value="Genomic_DNA"/>
</dbReference>
<evidence type="ECO:0000256" key="1">
    <source>
        <dbReference type="SAM" id="Phobius"/>
    </source>
</evidence>
<keyword evidence="1" id="KW-0812">Transmembrane</keyword>
<dbReference type="OrthoDB" id="164972at2"/>
<organism evidence="2 3">
    <name type="scientific">Ornatilinea apprima</name>
    <dbReference type="NCBI Taxonomy" id="1134406"/>
    <lineage>
        <taxon>Bacteria</taxon>
        <taxon>Bacillati</taxon>
        <taxon>Chloroflexota</taxon>
        <taxon>Anaerolineae</taxon>
        <taxon>Anaerolineales</taxon>
        <taxon>Anaerolineaceae</taxon>
        <taxon>Ornatilinea</taxon>
    </lineage>
</organism>
<evidence type="ECO:0000313" key="2">
    <source>
        <dbReference type="EMBL" id="KPL80126.1"/>
    </source>
</evidence>
<comment type="caution">
    <text evidence="2">The sequence shown here is derived from an EMBL/GenBank/DDBJ whole genome shotgun (WGS) entry which is preliminary data.</text>
</comment>
<keyword evidence="1" id="KW-1133">Transmembrane helix</keyword>
<feature type="transmembrane region" description="Helical" evidence="1">
    <location>
        <begin position="21"/>
        <end position="45"/>
    </location>
</feature>
<protein>
    <submittedName>
        <fullName evidence="2">Uncharacterized protein</fullName>
    </submittedName>
</protein>
<feature type="transmembrane region" description="Helical" evidence="1">
    <location>
        <begin position="151"/>
        <end position="170"/>
    </location>
</feature>
<feature type="transmembrane region" description="Helical" evidence="1">
    <location>
        <begin position="51"/>
        <end position="72"/>
    </location>
</feature>
<sequence>MNDPVQQMMKKTQRYWYVDGLAEIGAGALILLLGLLYLVVGWLPWQGVKAILLGLGMPVLLLGGMVGVRAWVNRAKQRLTYPRTGYVEYRRPKTARRWLVLLLSGVVSATTIALLINFMPLLGERFVMALTGLLVFAGMSYLAYQVNLWRFLLVGAAALAGGLLASLLNIPDPFNSALFFGVFGAAWLVSGGLTLRAYLASSTPAEEDADEEG</sequence>
<feature type="transmembrane region" description="Helical" evidence="1">
    <location>
        <begin position="176"/>
        <end position="195"/>
    </location>
</feature>
<evidence type="ECO:0000313" key="3">
    <source>
        <dbReference type="Proteomes" id="UP000050417"/>
    </source>
</evidence>
<dbReference type="AlphaFoldDB" id="A0A0P6XJF6"/>
<dbReference type="Proteomes" id="UP000050417">
    <property type="component" value="Unassembled WGS sequence"/>
</dbReference>
<feature type="transmembrane region" description="Helical" evidence="1">
    <location>
        <begin position="126"/>
        <end position="144"/>
    </location>
</feature>
<dbReference type="STRING" id="1134406.ADN00_01825"/>
<accession>A0A0P6XJF6</accession>
<feature type="transmembrane region" description="Helical" evidence="1">
    <location>
        <begin position="98"/>
        <end position="120"/>
    </location>
</feature>
<reference evidence="2 3" key="1">
    <citation type="submission" date="2015-07" db="EMBL/GenBank/DDBJ databases">
        <title>Genome sequence of Ornatilinea apprima DSM 23815.</title>
        <authorList>
            <person name="Hemp J."/>
            <person name="Ward L.M."/>
            <person name="Pace L.A."/>
            <person name="Fischer W.W."/>
        </authorList>
    </citation>
    <scope>NUCLEOTIDE SEQUENCE [LARGE SCALE GENOMIC DNA]</scope>
    <source>
        <strain evidence="2 3">P3M-1</strain>
    </source>
</reference>
<gene>
    <name evidence="2" type="ORF">ADN00_01825</name>
</gene>
<dbReference type="RefSeq" id="WP_075061256.1">
    <property type="nucleotide sequence ID" value="NZ_LGCL01000006.1"/>
</dbReference>